<keyword evidence="9" id="KW-1185">Reference proteome</keyword>
<protein>
    <recommendedName>
        <fullName evidence="7">Thioredoxin-like fold domain-containing protein</fullName>
    </recommendedName>
</protein>
<dbReference type="InterPro" id="IPR012336">
    <property type="entry name" value="Thioredoxin-like_fold"/>
</dbReference>
<dbReference type="PANTHER" id="PTHR13887:SF14">
    <property type="entry name" value="DISULFIDE BOND FORMATION PROTEIN D"/>
    <property type="match status" value="1"/>
</dbReference>
<proteinExistence type="inferred from homology"/>
<evidence type="ECO:0000313" key="8">
    <source>
        <dbReference type="EMBL" id="GIJ71513.1"/>
    </source>
</evidence>
<feature type="transmembrane region" description="Helical" evidence="6">
    <location>
        <begin position="30"/>
        <end position="50"/>
    </location>
</feature>
<evidence type="ECO:0000256" key="3">
    <source>
        <dbReference type="ARBA" id="ARBA00023002"/>
    </source>
</evidence>
<comment type="caution">
    <text evidence="8">The sequence shown here is derived from an EMBL/GenBank/DDBJ whole genome shotgun (WGS) entry which is preliminary data.</text>
</comment>
<keyword evidence="5" id="KW-0676">Redox-active center</keyword>
<dbReference type="RefSeq" id="WP_203931377.1">
    <property type="nucleotide sequence ID" value="NZ_BOPH01000088.1"/>
</dbReference>
<evidence type="ECO:0000256" key="2">
    <source>
        <dbReference type="ARBA" id="ARBA00022729"/>
    </source>
</evidence>
<dbReference type="AlphaFoldDB" id="A0A8J4A080"/>
<dbReference type="Proteomes" id="UP000635606">
    <property type="component" value="Unassembled WGS sequence"/>
</dbReference>
<keyword evidence="2" id="KW-0732">Signal</keyword>
<evidence type="ECO:0000313" key="9">
    <source>
        <dbReference type="Proteomes" id="UP000635606"/>
    </source>
</evidence>
<keyword evidence="4" id="KW-1015">Disulfide bond</keyword>
<dbReference type="SUPFAM" id="SSF52833">
    <property type="entry name" value="Thioredoxin-like"/>
    <property type="match status" value="1"/>
</dbReference>
<dbReference type="GO" id="GO:0016491">
    <property type="term" value="F:oxidoreductase activity"/>
    <property type="evidence" value="ECO:0007669"/>
    <property type="project" value="UniProtKB-KW"/>
</dbReference>
<dbReference type="Pfam" id="PF13462">
    <property type="entry name" value="Thioredoxin_4"/>
    <property type="match status" value="1"/>
</dbReference>
<comment type="similarity">
    <text evidence="1">Belongs to the thioredoxin family. DsbA subfamily.</text>
</comment>
<keyword evidence="6" id="KW-0812">Transmembrane</keyword>
<keyword evidence="6" id="KW-1133">Transmembrane helix</keyword>
<evidence type="ECO:0000256" key="5">
    <source>
        <dbReference type="ARBA" id="ARBA00023284"/>
    </source>
</evidence>
<keyword evidence="3" id="KW-0560">Oxidoreductase</keyword>
<evidence type="ECO:0000256" key="4">
    <source>
        <dbReference type="ARBA" id="ARBA00023157"/>
    </source>
</evidence>
<organism evidence="8 9">
    <name type="scientific">Virgisporangium ochraceum</name>
    <dbReference type="NCBI Taxonomy" id="65505"/>
    <lineage>
        <taxon>Bacteria</taxon>
        <taxon>Bacillati</taxon>
        <taxon>Actinomycetota</taxon>
        <taxon>Actinomycetes</taxon>
        <taxon>Micromonosporales</taxon>
        <taxon>Micromonosporaceae</taxon>
        <taxon>Virgisporangium</taxon>
    </lineage>
</organism>
<reference evidence="8" key="1">
    <citation type="submission" date="2021-01" db="EMBL/GenBank/DDBJ databases">
        <title>Whole genome shotgun sequence of Virgisporangium ochraceum NBRC 16418.</title>
        <authorList>
            <person name="Komaki H."/>
            <person name="Tamura T."/>
        </authorList>
    </citation>
    <scope>NUCLEOTIDE SEQUENCE</scope>
    <source>
        <strain evidence="8">NBRC 16418</strain>
    </source>
</reference>
<keyword evidence="6" id="KW-0472">Membrane</keyword>
<dbReference type="CDD" id="cd02972">
    <property type="entry name" value="DsbA_family"/>
    <property type="match status" value="1"/>
</dbReference>
<dbReference type="EMBL" id="BOPH01000088">
    <property type="protein sequence ID" value="GIJ71513.1"/>
    <property type="molecule type" value="Genomic_DNA"/>
</dbReference>
<dbReference type="InterPro" id="IPR036249">
    <property type="entry name" value="Thioredoxin-like_sf"/>
</dbReference>
<evidence type="ECO:0000256" key="1">
    <source>
        <dbReference type="ARBA" id="ARBA00005791"/>
    </source>
</evidence>
<name>A0A8J4A080_9ACTN</name>
<dbReference type="PANTHER" id="PTHR13887">
    <property type="entry name" value="GLUTATHIONE S-TRANSFERASE KAPPA"/>
    <property type="match status" value="1"/>
</dbReference>
<feature type="domain" description="Thioredoxin-like fold" evidence="7">
    <location>
        <begin position="80"/>
        <end position="241"/>
    </location>
</feature>
<gene>
    <name evidence="8" type="ORF">Voc01_064300</name>
</gene>
<evidence type="ECO:0000259" key="7">
    <source>
        <dbReference type="Pfam" id="PF13462"/>
    </source>
</evidence>
<sequence>MGKESRNRSREVRRRAEAAAARRRRLHRRLLVVGGVVIVGLLVAIGLSVVKAARDSGDDPGATAASSGPVVVPSSGTAAGAIVTGAANAPATVAVYLDYLCPYCARFEKANAGELERLIAAGTVRLELHPLAFLDRLSAGTRYSTRTANAVATVADAAPDRVLAFHKALYDRQPAENGPGLTDDEIAAVAAGAGVDKSVTDRFRLATFEPWVTAGTRTAVDGGVSGTPTVRINGKAFTGDLYTAGPLTKAIETAAGKP</sequence>
<dbReference type="Gene3D" id="3.40.30.10">
    <property type="entry name" value="Glutaredoxin"/>
    <property type="match status" value="1"/>
</dbReference>
<accession>A0A8J4A080</accession>
<evidence type="ECO:0000256" key="6">
    <source>
        <dbReference type="SAM" id="Phobius"/>
    </source>
</evidence>